<dbReference type="AlphaFoldDB" id="H1Z067"/>
<dbReference type="OrthoDB" id="86287at2157"/>
<dbReference type="InParanoid" id="H1Z067"/>
<keyword evidence="3" id="KW-1185">Reference proteome</keyword>
<dbReference type="RefSeq" id="WP_004078412.1">
    <property type="nucleotide sequence ID" value="NZ_CM001436.1"/>
</dbReference>
<protein>
    <submittedName>
        <fullName evidence="2">Multi-copper enzyme maturation ABC transporter permease-like protein</fullName>
    </submittedName>
</protein>
<feature type="transmembrane region" description="Helical" evidence="1">
    <location>
        <begin position="75"/>
        <end position="99"/>
    </location>
</feature>
<dbReference type="Pfam" id="PF12679">
    <property type="entry name" value="ABC2_membrane_2"/>
    <property type="match status" value="1"/>
</dbReference>
<name>H1Z067_9EURY</name>
<proteinExistence type="predicted"/>
<feature type="transmembrane region" description="Helical" evidence="1">
    <location>
        <begin position="195"/>
        <end position="215"/>
    </location>
</feature>
<dbReference type="HOGENOM" id="CLU_068384_0_0_2"/>
<sequence length="368" mass="41042">MKSNGLFAISEKEFQDHIYSRKFLLFLGIILAVTIIGMASGSIQYNEQIEQYNENQAEIGDEISWGMFKPSVMTIFSGVGTLLASLGAILGIAMGFDLITKEKESKSLKILLSHPIFRDEVINGKAIGGIIALVAALAVTFLIAFATMLIFSIVPSGSEILLLVLFGFAAFLMIFSYFAISLFMSTVSKDSGSSLVYTLIIFVFLSSLLPVFVWGPTMDLITGPPPEFPEDAMMEMRAVAVDTVVVSASSDGEVSGYKDPYEDNEVFRQYQEEMRNYWDKRQMISDFINLLSPTNNFQYITSYLTYPQVFAQRDMYNSAIMPGEMQEPEEPGFMDIIGGIWVNLLSLIVIPVAFFSAAYIKFMRLDVR</sequence>
<feature type="transmembrane region" description="Helical" evidence="1">
    <location>
        <begin position="160"/>
        <end position="183"/>
    </location>
</feature>
<feature type="transmembrane region" description="Helical" evidence="1">
    <location>
        <begin position="340"/>
        <end position="360"/>
    </location>
</feature>
<evidence type="ECO:0000313" key="3">
    <source>
        <dbReference type="Proteomes" id="UP000005741"/>
    </source>
</evidence>
<dbReference type="STRING" id="937775.Metlim_2074"/>
<dbReference type="GO" id="GO:0005886">
    <property type="term" value="C:plasma membrane"/>
    <property type="evidence" value="ECO:0007669"/>
    <property type="project" value="UniProtKB-SubCell"/>
</dbReference>
<evidence type="ECO:0000313" key="2">
    <source>
        <dbReference type="EMBL" id="EHQ36159.1"/>
    </source>
</evidence>
<dbReference type="PANTHER" id="PTHR43471">
    <property type="entry name" value="ABC TRANSPORTER PERMEASE"/>
    <property type="match status" value="1"/>
</dbReference>
<feature type="transmembrane region" description="Helical" evidence="1">
    <location>
        <begin position="23"/>
        <end position="43"/>
    </location>
</feature>
<dbReference type="GO" id="GO:0140359">
    <property type="term" value="F:ABC-type transporter activity"/>
    <property type="evidence" value="ECO:0007669"/>
    <property type="project" value="InterPro"/>
</dbReference>
<organism evidence="2 3">
    <name type="scientific">Methanoplanus limicola DSM 2279</name>
    <dbReference type="NCBI Taxonomy" id="937775"/>
    <lineage>
        <taxon>Archaea</taxon>
        <taxon>Methanobacteriati</taxon>
        <taxon>Methanobacteriota</taxon>
        <taxon>Stenosarchaea group</taxon>
        <taxon>Methanomicrobia</taxon>
        <taxon>Methanomicrobiales</taxon>
        <taxon>Methanomicrobiaceae</taxon>
        <taxon>Methanoplanus</taxon>
    </lineage>
</organism>
<keyword evidence="1" id="KW-0472">Membrane</keyword>
<evidence type="ECO:0000256" key="1">
    <source>
        <dbReference type="SAM" id="Phobius"/>
    </source>
</evidence>
<gene>
    <name evidence="2" type="ORF">Metlim_2074</name>
</gene>
<dbReference type="PANTHER" id="PTHR43471:SF14">
    <property type="entry name" value="ABC-2 TYPE TRANSPORT SYSTEM PERMEASE PROTEIN"/>
    <property type="match status" value="1"/>
</dbReference>
<feature type="transmembrane region" description="Helical" evidence="1">
    <location>
        <begin position="126"/>
        <end position="154"/>
    </location>
</feature>
<keyword evidence="1" id="KW-0812">Transmembrane</keyword>
<dbReference type="Proteomes" id="UP000005741">
    <property type="component" value="Chromosome"/>
</dbReference>
<keyword evidence="1" id="KW-1133">Transmembrane helix</keyword>
<reference evidence="2 3" key="1">
    <citation type="submission" date="2011-10" db="EMBL/GenBank/DDBJ databases">
        <title>The Improved High-Quality Draft genome of Methanoplanus limicola DSM 2279.</title>
        <authorList>
            <consortium name="US DOE Joint Genome Institute (JGI-PGF)"/>
            <person name="Lucas S."/>
            <person name="Copeland A."/>
            <person name="Lapidus A."/>
            <person name="Glavina del Rio T."/>
            <person name="Dalin E."/>
            <person name="Tice H."/>
            <person name="Bruce D."/>
            <person name="Goodwin L."/>
            <person name="Pitluck S."/>
            <person name="Peters L."/>
            <person name="Mikhailova N."/>
            <person name="Lu M."/>
            <person name="Kyrpides N."/>
            <person name="Mavromatis K."/>
            <person name="Ivanova N."/>
            <person name="Markowitz V."/>
            <person name="Cheng J.-F."/>
            <person name="Hugenholtz P."/>
            <person name="Woyke T."/>
            <person name="Wu D."/>
            <person name="Wirth R."/>
            <person name="Brambilla E.-M."/>
            <person name="Klenk H.-P."/>
            <person name="Eisen J.A."/>
        </authorList>
    </citation>
    <scope>NUCLEOTIDE SEQUENCE [LARGE SCALE GENOMIC DNA]</scope>
    <source>
        <strain evidence="2 3">DSM 2279</strain>
    </source>
</reference>
<accession>H1Z067</accession>
<dbReference type="EMBL" id="CM001436">
    <property type="protein sequence ID" value="EHQ36159.1"/>
    <property type="molecule type" value="Genomic_DNA"/>
</dbReference>